<protein>
    <submittedName>
        <fullName evidence="1">CAZy families GT2 protein</fullName>
    </submittedName>
</protein>
<organism evidence="1">
    <name type="scientific">uncultured Chlorobium sp</name>
    <dbReference type="NCBI Taxonomy" id="309171"/>
    <lineage>
        <taxon>Bacteria</taxon>
        <taxon>Pseudomonadati</taxon>
        <taxon>Chlorobiota</taxon>
        <taxon>Chlorobiia</taxon>
        <taxon>Chlorobiales</taxon>
        <taxon>Chlorobiaceae</taxon>
        <taxon>Chlorobium/Pelodictyon group</taxon>
        <taxon>Chlorobium</taxon>
        <taxon>environmental samples</taxon>
    </lineage>
</organism>
<dbReference type="AlphaFoldDB" id="A0A060CCS3"/>
<reference evidence="1" key="1">
    <citation type="journal article" date="2013" name="Environ. Microbiol.">
        <title>Seasonally variable intestinal metagenomes of the red palm weevil (Rhynchophorus ferrugineus).</title>
        <authorList>
            <person name="Jia S."/>
            <person name="Zhang X."/>
            <person name="Zhang G."/>
            <person name="Yin A."/>
            <person name="Zhang S."/>
            <person name="Li F."/>
            <person name="Wang L."/>
            <person name="Zhao D."/>
            <person name="Yun Q."/>
            <person name="Tala"/>
            <person name="Wang J."/>
            <person name="Sun G."/>
            <person name="Baabdullah M."/>
            <person name="Yu X."/>
            <person name="Hu S."/>
            <person name="Al-Mssallem I.S."/>
            <person name="Yu J."/>
        </authorList>
    </citation>
    <scope>NUCLEOTIDE SEQUENCE</scope>
</reference>
<accession>A0A060CCS3</accession>
<proteinExistence type="predicted"/>
<sequence>MHALLEPESVIASWRSLWHLRKLRFAHALAALPTGQWPRTGWQLWACYRLGMYATVATAYWDGIHVHGGMAYAVSLAACGRQAEAEATISTLKQLHGFG</sequence>
<evidence type="ECO:0000313" key="1">
    <source>
        <dbReference type="EMBL" id="AIA93004.1"/>
    </source>
</evidence>
<name>A0A060CCS3_9CHLB</name>
<feature type="non-terminal residue" evidence="1">
    <location>
        <position position="99"/>
    </location>
</feature>
<dbReference type="EMBL" id="KF125675">
    <property type="protein sequence ID" value="AIA93004.1"/>
    <property type="molecule type" value="Genomic_DNA"/>
</dbReference>